<accession>A0AAU8GG10</accession>
<proteinExistence type="predicted"/>
<name>A0AAU8GG10_9CAUD</name>
<evidence type="ECO:0000313" key="1">
    <source>
        <dbReference type="EMBL" id="XCH40436.1"/>
    </source>
</evidence>
<sequence length="159" mass="18791">MEYLIKEENHKGRRLNSARYTISQRDDLKLFSIVFIDPDDNDFQSDYVEFWASDIETAYSELMENVTTFENYIDSRVLSECNRPLEHDQIRAWLMHYDALDNLVLVAGETKEEQIRKVLDFNDHCAYVFRKMCELVGSLRGAERFDGGSVYRESMHLSR</sequence>
<dbReference type="EMBL" id="PP856722">
    <property type="protein sequence ID" value="XCH40436.1"/>
    <property type="molecule type" value="Genomic_DNA"/>
</dbReference>
<organism evidence="1">
    <name type="scientific">Salmonella phage vB_SEnST11_KE23</name>
    <dbReference type="NCBI Taxonomy" id="3161174"/>
    <lineage>
        <taxon>Viruses</taxon>
        <taxon>Duplodnaviria</taxon>
        <taxon>Heunggongvirae</taxon>
        <taxon>Uroviricota</taxon>
        <taxon>Caudoviricetes</taxon>
        <taxon>Vequintavirinae</taxon>
        <taxon>Seunavirus</taxon>
    </lineage>
</organism>
<reference evidence="1" key="1">
    <citation type="submission" date="2024-05" db="EMBL/GenBank/DDBJ databases">
        <authorList>
            <person name="Mugo M.M."/>
            <person name="Musyoki A.M."/>
            <person name="Makumi A.M."/>
            <person name="Mutai I."/>
            <person name="Drechsel O."/>
            <person name="Kering K.K."/>
            <person name="Muturi P."/>
            <person name="Mbae C.K."/>
            <person name="Kariuki S.M."/>
        </authorList>
    </citation>
    <scope>NUCLEOTIDE SEQUENCE</scope>
</reference>
<gene>
    <name evidence="1" type="ORF">YRYPWZST_CDS0035</name>
</gene>
<protein>
    <submittedName>
        <fullName evidence="1">Uncharacterized protein</fullName>
    </submittedName>
</protein>